<organism evidence="1 2">
    <name type="scientific">Auriscalpium vulgare</name>
    <dbReference type="NCBI Taxonomy" id="40419"/>
    <lineage>
        <taxon>Eukaryota</taxon>
        <taxon>Fungi</taxon>
        <taxon>Dikarya</taxon>
        <taxon>Basidiomycota</taxon>
        <taxon>Agaricomycotina</taxon>
        <taxon>Agaricomycetes</taxon>
        <taxon>Russulales</taxon>
        <taxon>Auriscalpiaceae</taxon>
        <taxon>Auriscalpium</taxon>
    </lineage>
</organism>
<dbReference type="Proteomes" id="UP000814033">
    <property type="component" value="Unassembled WGS sequence"/>
</dbReference>
<keyword evidence="2" id="KW-1185">Reference proteome</keyword>
<name>A0ACB8R8I5_9AGAM</name>
<accession>A0ACB8R8I5</accession>
<evidence type="ECO:0000313" key="1">
    <source>
        <dbReference type="EMBL" id="KAI0040394.1"/>
    </source>
</evidence>
<reference evidence="1" key="1">
    <citation type="submission" date="2021-02" db="EMBL/GenBank/DDBJ databases">
        <authorList>
            <consortium name="DOE Joint Genome Institute"/>
            <person name="Ahrendt S."/>
            <person name="Looney B.P."/>
            <person name="Miyauchi S."/>
            <person name="Morin E."/>
            <person name="Drula E."/>
            <person name="Courty P.E."/>
            <person name="Chicoki N."/>
            <person name="Fauchery L."/>
            <person name="Kohler A."/>
            <person name="Kuo A."/>
            <person name="Labutti K."/>
            <person name="Pangilinan J."/>
            <person name="Lipzen A."/>
            <person name="Riley R."/>
            <person name="Andreopoulos W."/>
            <person name="He G."/>
            <person name="Johnson J."/>
            <person name="Barry K.W."/>
            <person name="Grigoriev I.V."/>
            <person name="Nagy L."/>
            <person name="Hibbett D."/>
            <person name="Henrissat B."/>
            <person name="Matheny P.B."/>
            <person name="Labbe J."/>
            <person name="Martin F."/>
        </authorList>
    </citation>
    <scope>NUCLEOTIDE SEQUENCE</scope>
    <source>
        <strain evidence="1">FP105234-sp</strain>
    </source>
</reference>
<sequence>VFTRVAGTEDAPDSILNASEDPQRLAAAIASRWRVIEKTTFGCRTSSTEGRECNSIVFSKGDFVDVAVTFDIAVHLGRSAAEAPVTTIHYDMKHLM</sequence>
<proteinExistence type="predicted"/>
<feature type="non-terminal residue" evidence="1">
    <location>
        <position position="96"/>
    </location>
</feature>
<reference evidence="1" key="2">
    <citation type="journal article" date="2022" name="New Phytol.">
        <title>Evolutionary transition to the ectomycorrhizal habit in the genomes of a hyperdiverse lineage of mushroom-forming fungi.</title>
        <authorList>
            <person name="Looney B."/>
            <person name="Miyauchi S."/>
            <person name="Morin E."/>
            <person name="Drula E."/>
            <person name="Courty P.E."/>
            <person name="Kohler A."/>
            <person name="Kuo A."/>
            <person name="LaButti K."/>
            <person name="Pangilinan J."/>
            <person name="Lipzen A."/>
            <person name="Riley R."/>
            <person name="Andreopoulos W."/>
            <person name="He G."/>
            <person name="Johnson J."/>
            <person name="Nolan M."/>
            <person name="Tritt A."/>
            <person name="Barry K.W."/>
            <person name="Grigoriev I.V."/>
            <person name="Nagy L.G."/>
            <person name="Hibbett D."/>
            <person name="Henrissat B."/>
            <person name="Matheny P.B."/>
            <person name="Labbe J."/>
            <person name="Martin F.M."/>
        </authorList>
    </citation>
    <scope>NUCLEOTIDE SEQUENCE</scope>
    <source>
        <strain evidence="1">FP105234-sp</strain>
    </source>
</reference>
<feature type="non-terminal residue" evidence="1">
    <location>
        <position position="1"/>
    </location>
</feature>
<dbReference type="EMBL" id="MU276199">
    <property type="protein sequence ID" value="KAI0040394.1"/>
    <property type="molecule type" value="Genomic_DNA"/>
</dbReference>
<gene>
    <name evidence="1" type="ORF">FA95DRAFT_1474026</name>
</gene>
<comment type="caution">
    <text evidence="1">The sequence shown here is derived from an EMBL/GenBank/DDBJ whole genome shotgun (WGS) entry which is preliminary data.</text>
</comment>
<protein>
    <submittedName>
        <fullName evidence="1">Uncharacterized protein</fullName>
    </submittedName>
</protein>
<evidence type="ECO:0000313" key="2">
    <source>
        <dbReference type="Proteomes" id="UP000814033"/>
    </source>
</evidence>